<accession>A0A383R6G0</accession>
<sequence length="44" mass="5106">MKKNIEMFLMKQLEKSAEKEAKKAKIVFGAKKLPTAFKNVKHEN</sequence>
<reference evidence="2" key="1">
    <citation type="submission" date="2018-08" db="EMBL/GenBank/DDBJ databases">
        <authorList>
            <person name="Chevrot R."/>
        </authorList>
    </citation>
    <scope>NUCLEOTIDE SEQUENCE [LARGE SCALE GENOMIC DNA]</scope>
</reference>
<evidence type="ECO:0000313" key="1">
    <source>
        <dbReference type="EMBL" id="SYX82737.1"/>
    </source>
</evidence>
<dbReference type="EMBL" id="LS992241">
    <property type="protein sequence ID" value="SYX82737.1"/>
    <property type="molecule type" value="Genomic_DNA"/>
</dbReference>
<name>A0A383R6G0_PAEAL</name>
<proteinExistence type="predicted"/>
<gene>
    <name evidence="1" type="ORF">PBLR_11159</name>
</gene>
<dbReference type="Proteomes" id="UP000304148">
    <property type="component" value="Chromosome"/>
</dbReference>
<organism evidence="1 2">
    <name type="scientific">Paenibacillus alvei</name>
    <name type="common">Bacillus alvei</name>
    <dbReference type="NCBI Taxonomy" id="44250"/>
    <lineage>
        <taxon>Bacteria</taxon>
        <taxon>Bacillati</taxon>
        <taxon>Bacillota</taxon>
        <taxon>Bacilli</taxon>
        <taxon>Bacillales</taxon>
        <taxon>Paenibacillaceae</taxon>
        <taxon>Paenibacillus</taxon>
    </lineage>
</organism>
<dbReference type="RefSeq" id="WP_269473535.1">
    <property type="nucleotide sequence ID" value="NZ_LS992241.1"/>
</dbReference>
<dbReference type="AlphaFoldDB" id="A0A383R6G0"/>
<evidence type="ECO:0000313" key="2">
    <source>
        <dbReference type="Proteomes" id="UP000304148"/>
    </source>
</evidence>
<protein>
    <submittedName>
        <fullName evidence="1">Uncharacterized protein</fullName>
    </submittedName>
</protein>